<dbReference type="InterPro" id="IPR032675">
    <property type="entry name" value="LRR_dom_sf"/>
</dbReference>
<dbReference type="SUPFAM" id="SSF52047">
    <property type="entry name" value="RNI-like"/>
    <property type="match status" value="1"/>
</dbReference>
<keyword evidence="2" id="KW-1185">Reference proteome</keyword>
<dbReference type="Gene3D" id="3.80.10.10">
    <property type="entry name" value="Ribonuclease Inhibitor"/>
    <property type="match status" value="1"/>
</dbReference>
<organism evidence="1 2">
    <name type="scientific">Grifola frondosa</name>
    <name type="common">Maitake</name>
    <name type="synonym">Polyporus frondosus</name>
    <dbReference type="NCBI Taxonomy" id="5627"/>
    <lineage>
        <taxon>Eukaryota</taxon>
        <taxon>Fungi</taxon>
        <taxon>Dikarya</taxon>
        <taxon>Basidiomycota</taxon>
        <taxon>Agaricomycotina</taxon>
        <taxon>Agaricomycetes</taxon>
        <taxon>Polyporales</taxon>
        <taxon>Grifolaceae</taxon>
        <taxon>Grifola</taxon>
    </lineage>
</organism>
<reference evidence="1 2" key="1">
    <citation type="submission" date="2016-03" db="EMBL/GenBank/DDBJ databases">
        <title>Whole genome sequencing of Grifola frondosa 9006-11.</title>
        <authorList>
            <person name="Min B."/>
            <person name="Park H."/>
            <person name="Kim J.-G."/>
            <person name="Cho H."/>
            <person name="Oh Y.-L."/>
            <person name="Kong W.-S."/>
            <person name="Choi I.-G."/>
        </authorList>
    </citation>
    <scope>NUCLEOTIDE SEQUENCE [LARGE SCALE GENOMIC DNA]</scope>
    <source>
        <strain evidence="1 2">9006-11</strain>
    </source>
</reference>
<comment type="caution">
    <text evidence="1">The sequence shown here is derived from an EMBL/GenBank/DDBJ whole genome shotgun (WGS) entry which is preliminary data.</text>
</comment>
<dbReference type="EMBL" id="LUGG01000034">
    <property type="protein sequence ID" value="OBZ66038.1"/>
    <property type="molecule type" value="Genomic_DNA"/>
</dbReference>
<evidence type="ECO:0000313" key="2">
    <source>
        <dbReference type="Proteomes" id="UP000092993"/>
    </source>
</evidence>
<dbReference type="AlphaFoldDB" id="A0A1C7LN90"/>
<sequence>MAPSISSLTVFTDPHDDDDQNLDAILKAVSTISPMLCFSALRKLEVEFSSDAPDLFEKFSRLDYLNHLVISHEVGMARPIGRGCFAALQNIEFWVRGEDPLLELLTDFSFPRLQSALFSIDGPSDITASRRILDALCSGSPSLCALTLNYQQREIIEHPPMELLEPLLALSGMKELEISTTGGLCVSKDDIRTMARSWPELKSLHLSYRRGGPAPPIQSIIEFAHHCPHLQQLYFPHFICDSPTFPTTSAHSLCCKRSLLKSGRLDIDVNDVELCQKAAEFIEGIFPSEEHWEDTTVHNAGWQTVSPRTLLWFSAC</sequence>
<dbReference type="STRING" id="5627.A0A1C7LN90"/>
<protein>
    <submittedName>
        <fullName evidence="1">Uncharacterized protein</fullName>
    </submittedName>
</protein>
<dbReference type="OrthoDB" id="2752751at2759"/>
<gene>
    <name evidence="1" type="ORF">A0H81_14001</name>
</gene>
<evidence type="ECO:0000313" key="1">
    <source>
        <dbReference type="EMBL" id="OBZ66038.1"/>
    </source>
</evidence>
<name>A0A1C7LN90_GRIFR</name>
<accession>A0A1C7LN90</accession>
<dbReference type="Proteomes" id="UP000092993">
    <property type="component" value="Unassembled WGS sequence"/>
</dbReference>
<proteinExistence type="predicted"/>